<dbReference type="AlphaFoldDB" id="A0A1M6IF84"/>
<accession>A0A1M6IF84</accession>
<keyword evidence="4" id="KW-0503">Monooxygenase</keyword>
<dbReference type="PANTHER" id="PTHR32332">
    <property type="entry name" value="2-NITROPROPANE DIOXYGENASE"/>
    <property type="match status" value="1"/>
</dbReference>
<dbReference type="PANTHER" id="PTHR32332:SF20">
    <property type="entry name" value="2-NITROPROPANE DIOXYGENASE-LIKE PROTEIN"/>
    <property type="match status" value="1"/>
</dbReference>
<dbReference type="STRING" id="198092.SAMN02745194_02292"/>
<dbReference type="Gene3D" id="3.20.20.70">
    <property type="entry name" value="Aldolase class I"/>
    <property type="match status" value="1"/>
</dbReference>
<dbReference type="SUPFAM" id="SSF51412">
    <property type="entry name" value="Inosine monophosphate dehydrogenase (IMPDH)"/>
    <property type="match status" value="1"/>
</dbReference>
<reference evidence="4 5" key="1">
    <citation type="submission" date="2016-11" db="EMBL/GenBank/DDBJ databases">
        <authorList>
            <person name="Jaros S."/>
            <person name="Januszkiewicz K."/>
            <person name="Wedrychowicz H."/>
        </authorList>
    </citation>
    <scope>NUCLEOTIDE SEQUENCE [LARGE SCALE GENOMIC DNA]</scope>
    <source>
        <strain evidence="4 5">DSM 14916</strain>
    </source>
</reference>
<dbReference type="EMBL" id="FQZF01000012">
    <property type="protein sequence ID" value="SHJ33112.1"/>
    <property type="molecule type" value="Genomic_DNA"/>
</dbReference>
<organism evidence="4 5">
    <name type="scientific">Muricoccus roseus</name>
    <dbReference type="NCBI Taxonomy" id="198092"/>
    <lineage>
        <taxon>Bacteria</taxon>
        <taxon>Pseudomonadati</taxon>
        <taxon>Pseudomonadota</taxon>
        <taxon>Alphaproteobacteria</taxon>
        <taxon>Acetobacterales</taxon>
        <taxon>Roseomonadaceae</taxon>
        <taxon>Muricoccus</taxon>
    </lineage>
</organism>
<evidence type="ECO:0000256" key="2">
    <source>
        <dbReference type="ARBA" id="ARBA00022643"/>
    </source>
</evidence>
<dbReference type="CDD" id="cd04730">
    <property type="entry name" value="NPD_like"/>
    <property type="match status" value="1"/>
</dbReference>
<evidence type="ECO:0000313" key="4">
    <source>
        <dbReference type="EMBL" id="SHJ33112.1"/>
    </source>
</evidence>
<keyword evidence="5" id="KW-1185">Reference proteome</keyword>
<dbReference type="InterPro" id="IPR013785">
    <property type="entry name" value="Aldolase_TIM"/>
</dbReference>
<sequence>MHPPVFRTRITELFGIRHPILAGGLMWLSDASYVAAVVRAGGMAFLTPRSFPGPGAFARELVRCRELCDGLPFGVNLNVSRVENHNLHLDEWLDLSLRAGVRHFETVGRAPGDLIHRIHEAGGLAIHKCPLLRHALNAERAGADAITIIGREAGGHPGNAELSSFVVAPMAARSLRVPLVIGGGIGSGDGVLAALAAGAEGVLLGSRLLAAEEVWAHPAYKARIVAAEHDSSVLTFSGTHPMGAWRVLENEAAREVLRREAAGARSYEEFADLVGGTKSRDHAYRNGEVERGMLSCGPAAAFTGAVEPMETIIDTLMAEAVAAGRRLSRLGAMDPVDA</sequence>
<dbReference type="Proteomes" id="UP000184387">
    <property type="component" value="Unassembled WGS sequence"/>
</dbReference>
<keyword evidence="3" id="KW-0560">Oxidoreductase</keyword>
<dbReference type="RefSeq" id="WP_073134817.1">
    <property type="nucleotide sequence ID" value="NZ_FQZF01000012.1"/>
</dbReference>
<dbReference type="Pfam" id="PF03060">
    <property type="entry name" value="NMO"/>
    <property type="match status" value="1"/>
</dbReference>
<keyword evidence="1" id="KW-0285">Flavoprotein</keyword>
<keyword evidence="2" id="KW-0288">FMN</keyword>
<dbReference type="GO" id="GO:0018580">
    <property type="term" value="F:nitronate monooxygenase activity"/>
    <property type="evidence" value="ECO:0007669"/>
    <property type="project" value="InterPro"/>
</dbReference>
<name>A0A1M6IF84_9PROT</name>
<evidence type="ECO:0000256" key="3">
    <source>
        <dbReference type="ARBA" id="ARBA00023002"/>
    </source>
</evidence>
<dbReference type="OrthoDB" id="9778912at2"/>
<gene>
    <name evidence="4" type="ORF">SAMN02745194_02292</name>
</gene>
<proteinExistence type="predicted"/>
<protein>
    <submittedName>
        <fullName evidence="4">Nitronate monooxygenase</fullName>
    </submittedName>
</protein>
<evidence type="ECO:0000313" key="5">
    <source>
        <dbReference type="Proteomes" id="UP000184387"/>
    </source>
</evidence>
<evidence type="ECO:0000256" key="1">
    <source>
        <dbReference type="ARBA" id="ARBA00022630"/>
    </source>
</evidence>
<dbReference type="InterPro" id="IPR004136">
    <property type="entry name" value="NMO"/>
</dbReference>